<comment type="caution">
    <text evidence="5">The sequence shown here is derived from an EMBL/GenBank/DDBJ whole genome shotgun (WGS) entry which is preliminary data.</text>
</comment>
<keyword evidence="4" id="KW-0812">Transmembrane</keyword>
<evidence type="ECO:0000256" key="4">
    <source>
        <dbReference type="SAM" id="Phobius"/>
    </source>
</evidence>
<accession>A0A2P8FU59</accession>
<sequence>MQARRRNLREINPALSAMHTGRAKKHSSSPTLPGMTLLAAWIISISCIFIQATFAQEPERNMPASPQNPDSLLIGLKANYNSAVGKNNDVEAAGYLQQIGRLLFISGHYPQSLDYLLQAEKIFRAKDQEKMLAGNLNMLGELYYRTRRPQLARKQYDEALEIYQNLREESGKAEIYGRIGHLYEKREMYDSAFYFQRKALQSYQLDRHTDGAAKIYENIGSIYEDLEKYDSAHFYFNRAYTLNTQTHNARAQVEVVNNLGDVLRKTGRFREGLAYSFQSLKLAQTSGERYQISSAYNDISKAYNLLARNDSAYHYLTLSRSLLNDIYSEESNKQLALLQTLYEIEKKDNEIEQLTQARRIDTLISIATGIVVVLVIVVAALIISRQRLKIRNEQKLRAQHKQVYEAQNQLMEVELKNKKLEEEHLKQQLETKTQELSSYTLHVIRKNQLLEDLRAKLDEMIKDDKRDQRKQIKALSEQIGEGLQDNQHWEEFRGIFEQVHQSFFDRLQQQTGPLTANDLRLIALIKMNLTSTDIATLLGISQDSLRVIRHRLRKKLNLAAGDNLSAYIQSI</sequence>
<feature type="transmembrane region" description="Helical" evidence="4">
    <location>
        <begin position="363"/>
        <end position="383"/>
    </location>
</feature>
<dbReference type="InterPro" id="IPR016032">
    <property type="entry name" value="Sig_transdc_resp-reg_C-effctor"/>
</dbReference>
<dbReference type="Gene3D" id="1.25.40.10">
    <property type="entry name" value="Tetratricopeptide repeat domain"/>
    <property type="match status" value="2"/>
</dbReference>
<evidence type="ECO:0000256" key="1">
    <source>
        <dbReference type="PROSITE-ProRule" id="PRU00339"/>
    </source>
</evidence>
<dbReference type="Pfam" id="PF13181">
    <property type="entry name" value="TPR_8"/>
    <property type="match status" value="1"/>
</dbReference>
<protein>
    <submittedName>
        <fullName evidence="5">Tetratricopeptide repeat protein</fullName>
    </submittedName>
</protein>
<dbReference type="PROSITE" id="PS50005">
    <property type="entry name" value="TPR"/>
    <property type="match status" value="1"/>
</dbReference>
<dbReference type="SUPFAM" id="SSF46894">
    <property type="entry name" value="C-terminal effector domain of the bipartite response regulators"/>
    <property type="match status" value="1"/>
</dbReference>
<reference evidence="5 6" key="1">
    <citation type="submission" date="2018-03" db="EMBL/GenBank/DDBJ databases">
        <title>Genomic Encyclopedia of Archaeal and Bacterial Type Strains, Phase II (KMG-II): from individual species to whole genera.</title>
        <authorList>
            <person name="Goeker M."/>
        </authorList>
    </citation>
    <scope>NUCLEOTIDE SEQUENCE [LARGE SCALE GENOMIC DNA]</scope>
    <source>
        <strain evidence="5 6">DSM 29057</strain>
    </source>
</reference>
<dbReference type="AlphaFoldDB" id="A0A2P8FU59"/>
<dbReference type="GO" id="GO:0006355">
    <property type="term" value="P:regulation of DNA-templated transcription"/>
    <property type="evidence" value="ECO:0007669"/>
    <property type="project" value="InterPro"/>
</dbReference>
<dbReference type="EMBL" id="PYAS01000012">
    <property type="protein sequence ID" value="PSL25259.1"/>
    <property type="molecule type" value="Genomic_DNA"/>
</dbReference>
<keyword evidence="2" id="KW-0175">Coiled coil</keyword>
<evidence type="ECO:0000313" key="5">
    <source>
        <dbReference type="EMBL" id="PSL25259.1"/>
    </source>
</evidence>
<keyword evidence="4" id="KW-1133">Transmembrane helix</keyword>
<dbReference type="Gene3D" id="1.10.10.10">
    <property type="entry name" value="Winged helix-like DNA-binding domain superfamily/Winged helix DNA-binding domain"/>
    <property type="match status" value="1"/>
</dbReference>
<dbReference type="InterPro" id="IPR036388">
    <property type="entry name" value="WH-like_DNA-bd_sf"/>
</dbReference>
<evidence type="ECO:0000256" key="2">
    <source>
        <dbReference type="SAM" id="Coils"/>
    </source>
</evidence>
<feature type="coiled-coil region" evidence="2">
    <location>
        <begin position="401"/>
        <end position="470"/>
    </location>
</feature>
<organism evidence="5 6">
    <name type="scientific">Dyadobacter jiangsuensis</name>
    <dbReference type="NCBI Taxonomy" id="1591085"/>
    <lineage>
        <taxon>Bacteria</taxon>
        <taxon>Pseudomonadati</taxon>
        <taxon>Bacteroidota</taxon>
        <taxon>Cytophagia</taxon>
        <taxon>Cytophagales</taxon>
        <taxon>Spirosomataceae</taxon>
        <taxon>Dyadobacter</taxon>
    </lineage>
</organism>
<evidence type="ECO:0000313" key="6">
    <source>
        <dbReference type="Proteomes" id="UP000241964"/>
    </source>
</evidence>
<keyword evidence="6" id="KW-1185">Reference proteome</keyword>
<dbReference type="InterPro" id="IPR019734">
    <property type="entry name" value="TPR_rpt"/>
</dbReference>
<gene>
    <name evidence="5" type="ORF">CLV60_112178</name>
</gene>
<feature type="region of interest" description="Disordered" evidence="3">
    <location>
        <begin position="1"/>
        <end position="30"/>
    </location>
</feature>
<dbReference type="Proteomes" id="UP000241964">
    <property type="component" value="Unassembled WGS sequence"/>
</dbReference>
<evidence type="ECO:0000256" key="3">
    <source>
        <dbReference type="SAM" id="MobiDB-lite"/>
    </source>
</evidence>
<dbReference type="Pfam" id="PF13424">
    <property type="entry name" value="TPR_12"/>
    <property type="match status" value="1"/>
</dbReference>
<dbReference type="InterPro" id="IPR011990">
    <property type="entry name" value="TPR-like_helical_dom_sf"/>
</dbReference>
<dbReference type="SUPFAM" id="SSF48452">
    <property type="entry name" value="TPR-like"/>
    <property type="match status" value="1"/>
</dbReference>
<keyword evidence="1" id="KW-0802">TPR repeat</keyword>
<feature type="repeat" description="TPR" evidence="1">
    <location>
        <begin position="213"/>
        <end position="246"/>
    </location>
</feature>
<keyword evidence="4" id="KW-0472">Membrane</keyword>
<dbReference type="PANTHER" id="PTHR10098">
    <property type="entry name" value="RAPSYN-RELATED"/>
    <property type="match status" value="1"/>
</dbReference>
<name>A0A2P8FU59_9BACT</name>
<dbReference type="SMART" id="SM00028">
    <property type="entry name" value="TPR"/>
    <property type="match status" value="5"/>
</dbReference>
<dbReference type="GO" id="GO:0003677">
    <property type="term" value="F:DNA binding"/>
    <property type="evidence" value="ECO:0007669"/>
    <property type="project" value="InterPro"/>
</dbReference>
<proteinExistence type="predicted"/>